<evidence type="ECO:0000256" key="1">
    <source>
        <dbReference type="SAM" id="Phobius"/>
    </source>
</evidence>
<gene>
    <name evidence="2" type="ORF">SAMN04489710_106298</name>
</gene>
<dbReference type="STRING" id="32040.SAMN04489710_106298"/>
<feature type="transmembrane region" description="Helical" evidence="1">
    <location>
        <begin position="26"/>
        <end position="48"/>
    </location>
</feature>
<proteinExistence type="predicted"/>
<dbReference type="EMBL" id="FOMQ01000006">
    <property type="protein sequence ID" value="SFD82030.1"/>
    <property type="molecule type" value="Genomic_DNA"/>
</dbReference>
<dbReference type="Pfam" id="PF11146">
    <property type="entry name" value="DUF2905"/>
    <property type="match status" value="1"/>
</dbReference>
<dbReference type="InterPro" id="IPR021320">
    <property type="entry name" value="DUF2905"/>
</dbReference>
<name>A0A1I1VNC2_9BURK</name>
<reference evidence="3" key="1">
    <citation type="submission" date="2016-10" db="EMBL/GenBank/DDBJ databases">
        <authorList>
            <person name="Varghese N."/>
            <person name="Submissions S."/>
        </authorList>
    </citation>
    <scope>NUCLEOTIDE SEQUENCE [LARGE SCALE GENOMIC DNA]</scope>
    <source>
        <strain evidence="3">DSM 7481</strain>
    </source>
</reference>
<keyword evidence="1" id="KW-1133">Transmembrane helix</keyword>
<keyword evidence="3" id="KW-1185">Reference proteome</keyword>
<dbReference type="Proteomes" id="UP000199517">
    <property type="component" value="Unassembled WGS sequence"/>
</dbReference>
<feature type="transmembrane region" description="Helical" evidence="1">
    <location>
        <begin position="68"/>
        <end position="86"/>
    </location>
</feature>
<keyword evidence="1" id="KW-0812">Transmembrane</keyword>
<accession>A0A1I1VNC2</accession>
<sequence length="89" mass="9820">MHAGTGRPTAPWGYGKRGVCTYTRGMLRWLIVVVLALLLIQGLAPFLQRLGVGRLPGDFHFRFFGREWNLPLGSTLLLSAAAGLIAKWL</sequence>
<keyword evidence="1" id="KW-0472">Membrane</keyword>
<evidence type="ECO:0008006" key="4">
    <source>
        <dbReference type="Google" id="ProtNLM"/>
    </source>
</evidence>
<dbReference type="AlphaFoldDB" id="A0A1I1VNC2"/>
<evidence type="ECO:0000313" key="3">
    <source>
        <dbReference type="Proteomes" id="UP000199517"/>
    </source>
</evidence>
<protein>
    <recommendedName>
        <fullName evidence="4">DUF2905 domain-containing protein</fullName>
    </recommendedName>
</protein>
<organism evidence="2 3">
    <name type="scientific">Paracidovorax konjaci</name>
    <dbReference type="NCBI Taxonomy" id="32040"/>
    <lineage>
        <taxon>Bacteria</taxon>
        <taxon>Pseudomonadati</taxon>
        <taxon>Pseudomonadota</taxon>
        <taxon>Betaproteobacteria</taxon>
        <taxon>Burkholderiales</taxon>
        <taxon>Comamonadaceae</taxon>
        <taxon>Paracidovorax</taxon>
    </lineage>
</organism>
<evidence type="ECO:0000313" key="2">
    <source>
        <dbReference type="EMBL" id="SFD82030.1"/>
    </source>
</evidence>